<keyword evidence="2" id="KW-0732">Signal</keyword>
<dbReference type="Proteomes" id="UP000034154">
    <property type="component" value="Unassembled WGS sequence"/>
</dbReference>
<feature type="chain" id="PRO_5002538552" evidence="2">
    <location>
        <begin position="23"/>
        <end position="111"/>
    </location>
</feature>
<comment type="caution">
    <text evidence="3">The sequence shown here is derived from an EMBL/GenBank/DDBJ whole genome shotgun (WGS) entry which is preliminary data.</text>
</comment>
<feature type="transmembrane region" description="Helical" evidence="1">
    <location>
        <begin position="38"/>
        <end position="60"/>
    </location>
</feature>
<keyword evidence="1" id="KW-0472">Membrane</keyword>
<evidence type="ECO:0000256" key="1">
    <source>
        <dbReference type="SAM" id="Phobius"/>
    </source>
</evidence>
<feature type="transmembrane region" description="Helical" evidence="1">
    <location>
        <begin position="81"/>
        <end position="102"/>
    </location>
</feature>
<evidence type="ECO:0000256" key="2">
    <source>
        <dbReference type="SAM" id="SignalP"/>
    </source>
</evidence>
<sequence length="111" mass="11904">MKKFFYSILAAVFVVAPSIVSATTLTNPLGTTDIRVFIGNLIKALLGLSGAIALLMFVWGGAQWIISGGEKDKIEKGKKTVIWAALGLIFVFLSYTLLYNLLNILGGVVTP</sequence>
<dbReference type="Pfam" id="PF18895">
    <property type="entry name" value="T4SS_pilin"/>
    <property type="match status" value="1"/>
</dbReference>
<dbReference type="AlphaFoldDB" id="A0A0G1M7V9"/>
<keyword evidence="1" id="KW-0812">Transmembrane</keyword>
<dbReference type="InterPro" id="IPR043993">
    <property type="entry name" value="T4SS_pilin"/>
</dbReference>
<dbReference type="EMBL" id="LCJB01000090">
    <property type="protein sequence ID" value="KKT67999.1"/>
    <property type="molecule type" value="Genomic_DNA"/>
</dbReference>
<reference evidence="3 4" key="1">
    <citation type="journal article" date="2015" name="Nature">
        <title>rRNA introns, odd ribosomes, and small enigmatic genomes across a large radiation of phyla.</title>
        <authorList>
            <person name="Brown C.T."/>
            <person name="Hug L.A."/>
            <person name="Thomas B.C."/>
            <person name="Sharon I."/>
            <person name="Castelle C.J."/>
            <person name="Singh A."/>
            <person name="Wilkins M.J."/>
            <person name="Williams K.H."/>
            <person name="Banfield J.F."/>
        </authorList>
    </citation>
    <scope>NUCLEOTIDE SEQUENCE [LARGE SCALE GENOMIC DNA]</scope>
</reference>
<proteinExistence type="predicted"/>
<keyword evidence="1" id="KW-1133">Transmembrane helix</keyword>
<feature type="signal peptide" evidence="2">
    <location>
        <begin position="1"/>
        <end position="22"/>
    </location>
</feature>
<protein>
    <submittedName>
        <fullName evidence="3">Uncharacterized protein</fullName>
    </submittedName>
</protein>
<evidence type="ECO:0000313" key="4">
    <source>
        <dbReference type="Proteomes" id="UP000034154"/>
    </source>
</evidence>
<accession>A0A0G1M7V9</accession>
<gene>
    <name evidence="3" type="ORF">UW63_C0090G0006</name>
</gene>
<organism evidence="3 4">
    <name type="scientific">Candidatus Uhrbacteria bacterium GW2011_GWF2_44_350</name>
    <dbReference type="NCBI Taxonomy" id="1619000"/>
    <lineage>
        <taxon>Bacteria</taxon>
        <taxon>Candidatus Uhriibacteriota</taxon>
    </lineage>
</organism>
<name>A0A0G1M7V9_9BACT</name>
<evidence type="ECO:0000313" key="3">
    <source>
        <dbReference type="EMBL" id="KKT67999.1"/>
    </source>
</evidence>